<reference evidence="1 2" key="1">
    <citation type="submission" date="2019-02" db="EMBL/GenBank/DDBJ databases">
        <title>Draft genome sequences of novel Actinobacteria.</title>
        <authorList>
            <person name="Sahin N."/>
            <person name="Ay H."/>
            <person name="Saygin H."/>
        </authorList>
    </citation>
    <scope>NUCLEOTIDE SEQUENCE [LARGE SCALE GENOMIC DNA]</scope>
    <source>
        <strain evidence="1 2">8K307</strain>
    </source>
</reference>
<dbReference type="InterPro" id="IPR036388">
    <property type="entry name" value="WH-like_DNA-bd_sf"/>
</dbReference>
<gene>
    <name evidence="1" type="ORF">E1262_15510</name>
</gene>
<evidence type="ECO:0000313" key="1">
    <source>
        <dbReference type="EMBL" id="TDD68652.1"/>
    </source>
</evidence>
<evidence type="ECO:0008006" key="3">
    <source>
        <dbReference type="Google" id="ProtNLM"/>
    </source>
</evidence>
<accession>A0A4R5AFB4</accession>
<dbReference type="SUPFAM" id="SSF88659">
    <property type="entry name" value="Sigma3 and sigma4 domains of RNA polymerase sigma factors"/>
    <property type="match status" value="1"/>
</dbReference>
<comment type="caution">
    <text evidence="1">The sequence shown here is derived from an EMBL/GenBank/DDBJ whole genome shotgun (WGS) entry which is preliminary data.</text>
</comment>
<name>A0A4R5AFB4_9ACTN</name>
<dbReference type="Gene3D" id="1.10.10.10">
    <property type="entry name" value="Winged helix-like DNA-binding domain superfamily/Winged helix DNA-binding domain"/>
    <property type="match status" value="1"/>
</dbReference>
<keyword evidence="2" id="KW-1185">Reference proteome</keyword>
<proteinExistence type="predicted"/>
<dbReference type="InterPro" id="IPR013324">
    <property type="entry name" value="RNA_pol_sigma_r3/r4-like"/>
</dbReference>
<dbReference type="AlphaFoldDB" id="A0A4R5AFB4"/>
<sequence>MSARCRPEDSGVTATGDAFERQALTLLPCVYSTALILTGDRGAAEDLALRGYWLATDRFRTRATHGLRTRLLQAVVDVSGWVFQGAAEAAAAVDPTTMRLVDSPTPDHVSAAVAALPPGLRLPIWLADHERVPRAQLAQILRVPPNALPAVLRAARMLLLRRLTTAVSRRP</sequence>
<organism evidence="1 2">
    <name type="scientific">Jiangella aurantiaca</name>
    <dbReference type="NCBI Taxonomy" id="2530373"/>
    <lineage>
        <taxon>Bacteria</taxon>
        <taxon>Bacillati</taxon>
        <taxon>Actinomycetota</taxon>
        <taxon>Actinomycetes</taxon>
        <taxon>Jiangellales</taxon>
        <taxon>Jiangellaceae</taxon>
        <taxon>Jiangella</taxon>
    </lineage>
</organism>
<protein>
    <recommendedName>
        <fullName evidence="3">Sigma-70 family RNA polymerase sigma factor</fullName>
    </recommendedName>
</protein>
<dbReference type="EMBL" id="SMLB01000019">
    <property type="protein sequence ID" value="TDD68652.1"/>
    <property type="molecule type" value="Genomic_DNA"/>
</dbReference>
<evidence type="ECO:0000313" key="2">
    <source>
        <dbReference type="Proteomes" id="UP000295217"/>
    </source>
</evidence>
<dbReference type="Proteomes" id="UP000295217">
    <property type="component" value="Unassembled WGS sequence"/>
</dbReference>